<dbReference type="Proteomes" id="UP000095286">
    <property type="component" value="Unplaced"/>
</dbReference>
<accession>A0AC35TRA4</accession>
<proteinExistence type="predicted"/>
<name>A0AC35TRA4_9BILA</name>
<protein>
    <submittedName>
        <fullName evidence="2">GRIP domain-containing protein</fullName>
    </submittedName>
</protein>
<evidence type="ECO:0000313" key="2">
    <source>
        <dbReference type="WBParaSite" id="RSKR_0000305100.1"/>
    </source>
</evidence>
<organism evidence="1 2">
    <name type="scientific">Rhabditophanes sp. KR3021</name>
    <dbReference type="NCBI Taxonomy" id="114890"/>
    <lineage>
        <taxon>Eukaryota</taxon>
        <taxon>Metazoa</taxon>
        <taxon>Ecdysozoa</taxon>
        <taxon>Nematoda</taxon>
        <taxon>Chromadorea</taxon>
        <taxon>Rhabditida</taxon>
        <taxon>Tylenchina</taxon>
        <taxon>Panagrolaimomorpha</taxon>
        <taxon>Strongyloidoidea</taxon>
        <taxon>Alloionematidae</taxon>
        <taxon>Rhabditophanes</taxon>
    </lineage>
</organism>
<sequence>MNEPTDQFLSKTLLLLKILEAENVNNIGIEDEEVETYIIKINQNIHKLREKCNNIIALENKKTNELEARQNIDANLEELKDEKQRFDKYLLLKARHSELENDISKCKNELQNKSSELEAIEKNNKRIVKEIENEYNRENDFVTKSFQQTKEIQVLEGQITEIEKVEYQLTKSISTDKKTVDEMEQYLRNSMLLLLKCQRAHEHFMTGKTTDHSLLLRELEKEMKNLKEYRTNFNFDDELISQEEVSSNYKCNQDEIETINREILNQDNETKNLNNEMAQIESEYFEDQKKLLQKTLHLEETKSKCKMYEMRNNYNEQLRLIEAILPKPTIYQKYQKQIQDSLPTIHTNDGSDESNFKTLLENKEKSLNLIMQKIAIDEEEIENMRSSIKDQSELRLAKLLSENDESFVQFANELYKQQKSKTLSQNNDIFQKRFNLLKSLFSDGVKLMQDEKLLYKDSISGYSNLISDVQNSLKNIKDQINKKEKIINEIISNQKAVVEDDKNLEEKMYQDKLKNYNTEYAEYLRIQAELLKVVAENERLVKEKNDWNAELIQVKVDKNNLNNKLAVASKLKEQEKLRKKTTKKLQSENDQIEREIMLLEEEIKQKSSLIQAFQKSNAKLKAELKSLDYDTSFSIN</sequence>
<reference evidence="2" key="1">
    <citation type="submission" date="2016-11" db="UniProtKB">
        <authorList>
            <consortium name="WormBaseParasite"/>
        </authorList>
    </citation>
    <scope>IDENTIFICATION</scope>
    <source>
        <strain evidence="2">KR3021</strain>
    </source>
</reference>
<dbReference type="WBParaSite" id="RSKR_0000305100.1">
    <property type="protein sequence ID" value="RSKR_0000305100.1"/>
    <property type="gene ID" value="RSKR_0000305100"/>
</dbReference>
<evidence type="ECO:0000313" key="1">
    <source>
        <dbReference type="Proteomes" id="UP000095286"/>
    </source>
</evidence>